<dbReference type="AlphaFoldDB" id="A0A812S873"/>
<evidence type="ECO:0000256" key="1">
    <source>
        <dbReference type="SAM" id="Phobius"/>
    </source>
</evidence>
<keyword evidence="3" id="KW-1185">Reference proteome</keyword>
<protein>
    <submittedName>
        <fullName evidence="2">AIM32 protein</fullName>
    </submittedName>
</protein>
<dbReference type="Proteomes" id="UP000601435">
    <property type="component" value="Unassembled WGS sequence"/>
</dbReference>
<comment type="caution">
    <text evidence="2">The sequence shown here is derived from an EMBL/GenBank/DDBJ whole genome shotgun (WGS) entry which is preliminary data.</text>
</comment>
<sequence>EDAFAFVCAHTKRDERCGHCGPRLVESATRLVKTGAAPAMQVRKCSHVGGHKYAGNIIIYSGKASKDDGHWYGYATPDNLQTILTGRALRSHLWRGRLGISESAAVAERKRQVFLNLLPGLGLVVLIGIGSYAWLRRRKS</sequence>
<name>A0A812S873_9DINO</name>
<reference evidence="2" key="1">
    <citation type="submission" date="2021-02" db="EMBL/GenBank/DDBJ databases">
        <authorList>
            <person name="Dougan E. K."/>
            <person name="Rhodes N."/>
            <person name="Thang M."/>
            <person name="Chan C."/>
        </authorList>
    </citation>
    <scope>NUCLEOTIDE SEQUENCE</scope>
</reference>
<feature type="transmembrane region" description="Helical" evidence="1">
    <location>
        <begin position="113"/>
        <end position="135"/>
    </location>
</feature>
<accession>A0A812S873</accession>
<keyword evidence="1" id="KW-0812">Transmembrane</keyword>
<dbReference type="SUPFAM" id="SSF52833">
    <property type="entry name" value="Thioredoxin-like"/>
    <property type="match status" value="1"/>
</dbReference>
<dbReference type="InterPro" id="IPR036249">
    <property type="entry name" value="Thioredoxin-like_sf"/>
</dbReference>
<dbReference type="InterPro" id="IPR009737">
    <property type="entry name" value="Aim32/Apd1-like"/>
</dbReference>
<feature type="non-terminal residue" evidence="2">
    <location>
        <position position="140"/>
    </location>
</feature>
<keyword evidence="1" id="KW-1133">Transmembrane helix</keyword>
<dbReference type="OrthoDB" id="10253744at2759"/>
<evidence type="ECO:0000313" key="3">
    <source>
        <dbReference type="Proteomes" id="UP000601435"/>
    </source>
</evidence>
<keyword evidence="1" id="KW-0472">Membrane</keyword>
<dbReference type="CDD" id="cd03062">
    <property type="entry name" value="TRX_Fd_Sucrase"/>
    <property type="match status" value="1"/>
</dbReference>
<dbReference type="EMBL" id="CAJNJA010020812">
    <property type="protein sequence ID" value="CAE7465293.1"/>
    <property type="molecule type" value="Genomic_DNA"/>
</dbReference>
<gene>
    <name evidence="2" type="primary">AIM32</name>
    <name evidence="2" type="ORF">SNEC2469_LOCUS13065</name>
</gene>
<evidence type="ECO:0000313" key="2">
    <source>
        <dbReference type="EMBL" id="CAE7465293.1"/>
    </source>
</evidence>
<organism evidence="2 3">
    <name type="scientific">Symbiodinium necroappetens</name>
    <dbReference type="NCBI Taxonomy" id="1628268"/>
    <lineage>
        <taxon>Eukaryota</taxon>
        <taxon>Sar</taxon>
        <taxon>Alveolata</taxon>
        <taxon>Dinophyceae</taxon>
        <taxon>Suessiales</taxon>
        <taxon>Symbiodiniaceae</taxon>
        <taxon>Symbiodinium</taxon>
    </lineage>
</organism>
<proteinExistence type="predicted"/>
<dbReference type="PANTHER" id="PTHR31902">
    <property type="entry name" value="ACTIN PATCHES DISTAL PROTEIN 1"/>
    <property type="match status" value="1"/>
</dbReference>
<dbReference type="Pfam" id="PF06999">
    <property type="entry name" value="Suc_Fer-like"/>
    <property type="match status" value="1"/>
</dbReference>
<dbReference type="Gene3D" id="3.40.30.10">
    <property type="entry name" value="Glutaredoxin"/>
    <property type="match status" value="1"/>
</dbReference>